<reference evidence="1" key="1">
    <citation type="submission" date="2019-10" db="EMBL/GenBank/DDBJ databases">
        <authorList>
            <consortium name="Genoscope - CEA"/>
            <person name="William W."/>
        </authorList>
    </citation>
    <scope>NUCLEOTIDE SEQUENCE [LARGE SCALE GENOMIC DNA]</scope>
    <source>
        <strain evidence="1">BBR_PRJEB10994</strain>
    </source>
</reference>
<dbReference type="AlphaFoldDB" id="A0A7Z9C1K5"/>
<accession>A0A7Z9C1K5</accession>
<comment type="caution">
    <text evidence="1">The sequence shown here is derived from an EMBL/GenBank/DDBJ whole genome shotgun (WGS) entry which is preliminary data.</text>
</comment>
<dbReference type="EMBL" id="CZCS02000216">
    <property type="protein sequence ID" value="VXD23452.1"/>
    <property type="molecule type" value="Genomic_DNA"/>
</dbReference>
<evidence type="ECO:0000313" key="2">
    <source>
        <dbReference type="Proteomes" id="UP000182190"/>
    </source>
</evidence>
<organism evidence="1 2">
    <name type="scientific">Planktothrix paucivesiculata PCC 9631</name>
    <dbReference type="NCBI Taxonomy" id="671071"/>
    <lineage>
        <taxon>Bacteria</taxon>
        <taxon>Bacillati</taxon>
        <taxon>Cyanobacteriota</taxon>
        <taxon>Cyanophyceae</taxon>
        <taxon>Oscillatoriophycideae</taxon>
        <taxon>Oscillatoriales</taxon>
        <taxon>Microcoleaceae</taxon>
        <taxon>Planktothrix</taxon>
    </lineage>
</organism>
<protein>
    <submittedName>
        <fullName evidence="1">Uncharacterized protein</fullName>
    </submittedName>
</protein>
<gene>
    <name evidence="1" type="ORF">PL9631_730037</name>
</gene>
<dbReference type="Proteomes" id="UP000182190">
    <property type="component" value="Unassembled WGS sequence"/>
</dbReference>
<evidence type="ECO:0000313" key="1">
    <source>
        <dbReference type="EMBL" id="VXD23452.1"/>
    </source>
</evidence>
<keyword evidence="2" id="KW-1185">Reference proteome</keyword>
<dbReference type="RefSeq" id="WP_083621302.1">
    <property type="nucleotide sequence ID" value="NZ_LR735017.1"/>
</dbReference>
<dbReference type="OrthoDB" id="5430839at2"/>
<name>A0A7Z9C1K5_9CYAN</name>
<sequence>MVTSTHPNSRIWADAHVHIYDCYDLEEFLDAALKNFNATAKKSGYSQAETALMFLTETSQDHYFQKLIHLTQKDENSDPSLKNWNLFKTEENCSVYAKHSTGQGIFIFAGRQIVTAENLEVLALLTAEEFAEGLPIETTIQQVISNGGIPVLPWGFGKWMGERGTIINRLLEQKESFPLFLGDNGGRPTFWSQPIYFKQAQAKGFKILPGTDPLPFASESWRPGSFGFALQGTIDPNKPGYSIKQILLDPNTQLQSYGTQETPLRFIRNQIAMQVVKRMRKKG</sequence>
<proteinExistence type="predicted"/>